<name>A0A368SQ27_SETIT</name>
<evidence type="ECO:0000313" key="2">
    <source>
        <dbReference type="EMBL" id="RCV44535.1"/>
    </source>
</evidence>
<feature type="compositionally biased region" description="Low complexity" evidence="1">
    <location>
        <begin position="141"/>
        <end position="162"/>
    </location>
</feature>
<sequence length="168" mass="17867">MLHPNCGTSAERILLGNRARPGCRCQFVSHRHHDTLFMAAKITTHQVDAKRGEHQPCLVTPVGLVRAAPGDLAPETGVEARRARACTGSWRKRNAFEQKPPRLRTRGRPTRSHSHNPTRPASAGRCFGMGRGSPPRASPPVATTPVADGDAAAGTAATSAAAHPRAPI</sequence>
<evidence type="ECO:0000256" key="1">
    <source>
        <dbReference type="SAM" id="MobiDB-lite"/>
    </source>
</evidence>
<accession>A0A368SQ27</accession>
<protein>
    <submittedName>
        <fullName evidence="2">Uncharacterized protein</fullName>
    </submittedName>
</protein>
<dbReference type="AlphaFoldDB" id="A0A368SQ27"/>
<proteinExistence type="predicted"/>
<feature type="compositionally biased region" description="Basic residues" evidence="1">
    <location>
        <begin position="101"/>
        <end position="116"/>
    </location>
</feature>
<feature type="region of interest" description="Disordered" evidence="1">
    <location>
        <begin position="84"/>
        <end position="168"/>
    </location>
</feature>
<dbReference type="EMBL" id="CM003536">
    <property type="protein sequence ID" value="RCV44535.1"/>
    <property type="molecule type" value="Genomic_DNA"/>
</dbReference>
<organism evidence="2">
    <name type="scientific">Setaria italica</name>
    <name type="common">Foxtail millet</name>
    <name type="synonym">Panicum italicum</name>
    <dbReference type="NCBI Taxonomy" id="4555"/>
    <lineage>
        <taxon>Eukaryota</taxon>
        <taxon>Viridiplantae</taxon>
        <taxon>Streptophyta</taxon>
        <taxon>Embryophyta</taxon>
        <taxon>Tracheophyta</taxon>
        <taxon>Spermatophyta</taxon>
        <taxon>Magnoliopsida</taxon>
        <taxon>Liliopsida</taxon>
        <taxon>Poales</taxon>
        <taxon>Poaceae</taxon>
        <taxon>PACMAD clade</taxon>
        <taxon>Panicoideae</taxon>
        <taxon>Panicodae</taxon>
        <taxon>Paniceae</taxon>
        <taxon>Cenchrinae</taxon>
        <taxon>Setaria</taxon>
    </lineage>
</organism>
<gene>
    <name evidence="2" type="ORF">SETIT_9G381800v2</name>
</gene>
<reference evidence="2" key="2">
    <citation type="submission" date="2015-07" db="EMBL/GenBank/DDBJ databases">
        <authorList>
            <person name="Noorani M."/>
        </authorList>
    </citation>
    <scope>NUCLEOTIDE SEQUENCE</scope>
    <source>
        <strain evidence="2">Yugu1</strain>
    </source>
</reference>
<reference evidence="2" key="1">
    <citation type="journal article" date="2012" name="Nat. Biotechnol.">
        <title>Reference genome sequence of the model plant Setaria.</title>
        <authorList>
            <person name="Bennetzen J.L."/>
            <person name="Schmutz J."/>
            <person name="Wang H."/>
            <person name="Percifield R."/>
            <person name="Hawkins J."/>
            <person name="Pontaroli A.C."/>
            <person name="Estep M."/>
            <person name="Feng L."/>
            <person name="Vaughn J.N."/>
            <person name="Grimwood J."/>
            <person name="Jenkins J."/>
            <person name="Barry K."/>
            <person name="Lindquist E."/>
            <person name="Hellsten U."/>
            <person name="Deshpande S."/>
            <person name="Wang X."/>
            <person name="Wu X."/>
            <person name="Mitros T."/>
            <person name="Triplett J."/>
            <person name="Yang X."/>
            <person name="Ye C.Y."/>
            <person name="Mauro-Herrera M."/>
            <person name="Wang L."/>
            <person name="Li P."/>
            <person name="Sharma M."/>
            <person name="Sharma R."/>
            <person name="Ronald P.C."/>
            <person name="Panaud O."/>
            <person name="Kellogg E.A."/>
            <person name="Brutnell T.P."/>
            <person name="Doust A.N."/>
            <person name="Tuskan G.A."/>
            <person name="Rokhsar D."/>
            <person name="Devos K.M."/>
        </authorList>
    </citation>
    <scope>NUCLEOTIDE SEQUENCE [LARGE SCALE GENOMIC DNA]</scope>
    <source>
        <strain evidence="2">Yugu1</strain>
    </source>
</reference>